<sequence length="122" mass="13360">MGGEETRSEEHLDDSGIVRALGSGWRWKFSGILLCALTATLLLICLAKRASRWWWSRSRRAPRPQPAPPAAPMCTVCRDDVERGEGGVTLPCGHRTTGAASRWPSTTTPGVQFAGRPFRLVT</sequence>
<dbReference type="AlphaFoldDB" id="A0A8T0TWL5"/>
<keyword evidence="3" id="KW-1185">Reference proteome</keyword>
<keyword evidence="1" id="KW-0472">Membrane</keyword>
<accession>A0A8T0TWL5</accession>
<name>A0A8T0TWL5_PANVG</name>
<protein>
    <submittedName>
        <fullName evidence="2">Uncharacterized protein</fullName>
    </submittedName>
</protein>
<keyword evidence="1" id="KW-1133">Transmembrane helix</keyword>
<evidence type="ECO:0000313" key="2">
    <source>
        <dbReference type="EMBL" id="KAG2613176.1"/>
    </source>
</evidence>
<comment type="caution">
    <text evidence="2">The sequence shown here is derived from an EMBL/GenBank/DDBJ whole genome shotgun (WGS) entry which is preliminary data.</text>
</comment>
<dbReference type="Proteomes" id="UP000823388">
    <property type="component" value="Chromosome 4K"/>
</dbReference>
<evidence type="ECO:0000313" key="3">
    <source>
        <dbReference type="Proteomes" id="UP000823388"/>
    </source>
</evidence>
<feature type="transmembrane region" description="Helical" evidence="1">
    <location>
        <begin position="29"/>
        <end position="47"/>
    </location>
</feature>
<evidence type="ECO:0000256" key="1">
    <source>
        <dbReference type="SAM" id="Phobius"/>
    </source>
</evidence>
<reference evidence="2" key="1">
    <citation type="submission" date="2020-05" db="EMBL/GenBank/DDBJ databases">
        <title>WGS assembly of Panicum virgatum.</title>
        <authorList>
            <person name="Lovell J.T."/>
            <person name="Jenkins J."/>
            <person name="Shu S."/>
            <person name="Juenger T.E."/>
            <person name="Schmutz J."/>
        </authorList>
    </citation>
    <scope>NUCLEOTIDE SEQUENCE</scope>
    <source>
        <strain evidence="2">AP13</strain>
    </source>
</reference>
<organism evidence="2 3">
    <name type="scientific">Panicum virgatum</name>
    <name type="common">Blackwell switchgrass</name>
    <dbReference type="NCBI Taxonomy" id="38727"/>
    <lineage>
        <taxon>Eukaryota</taxon>
        <taxon>Viridiplantae</taxon>
        <taxon>Streptophyta</taxon>
        <taxon>Embryophyta</taxon>
        <taxon>Tracheophyta</taxon>
        <taxon>Spermatophyta</taxon>
        <taxon>Magnoliopsida</taxon>
        <taxon>Liliopsida</taxon>
        <taxon>Poales</taxon>
        <taxon>Poaceae</taxon>
        <taxon>PACMAD clade</taxon>
        <taxon>Panicoideae</taxon>
        <taxon>Panicodae</taxon>
        <taxon>Paniceae</taxon>
        <taxon>Panicinae</taxon>
        <taxon>Panicum</taxon>
        <taxon>Panicum sect. Hiantes</taxon>
    </lineage>
</organism>
<proteinExistence type="predicted"/>
<keyword evidence="1" id="KW-0812">Transmembrane</keyword>
<dbReference type="EMBL" id="CM029043">
    <property type="protein sequence ID" value="KAG2613176.1"/>
    <property type="molecule type" value="Genomic_DNA"/>
</dbReference>
<gene>
    <name evidence="2" type="ORF">PVAP13_4KG112028</name>
</gene>